<dbReference type="Gene3D" id="1.10.3210.10">
    <property type="entry name" value="Hypothetical protein af1432"/>
    <property type="match status" value="1"/>
</dbReference>
<proteinExistence type="predicted"/>
<dbReference type="Proteomes" id="UP000199267">
    <property type="component" value="Unassembled WGS sequence"/>
</dbReference>
<reference evidence="1 2" key="1">
    <citation type="submission" date="2016-10" db="EMBL/GenBank/DDBJ databases">
        <authorList>
            <person name="de Groot N.N."/>
        </authorList>
    </citation>
    <scope>NUCLEOTIDE SEQUENCE [LARGE SCALE GENOMIC DNA]</scope>
    <source>
        <strain evidence="1 2">DSM 378</strain>
    </source>
</reference>
<evidence type="ECO:0008006" key="3">
    <source>
        <dbReference type="Google" id="ProtNLM"/>
    </source>
</evidence>
<dbReference type="AlphaFoldDB" id="A0A1H9PNY7"/>
<dbReference type="SUPFAM" id="SSF109604">
    <property type="entry name" value="HD-domain/PDEase-like"/>
    <property type="match status" value="1"/>
</dbReference>
<gene>
    <name evidence="1" type="ORF">SAMN04244573_03737</name>
</gene>
<name>A0A1H9PNY7_9GAMM</name>
<sequence length="146" mass="16401">MNMPSALIELALHRALKAYGGKVDKAGKPYILHPLRLAARLDDPIAQCVALLHDVIEDSPTTADDLRNDGFPESVVSAVVVLTRRKGESYEAFIDRVRVHPLARKIKLLDIEDNMNLLRLNAVSEKDLQRVAKYHRAWKHLDSSEA</sequence>
<organism evidence="1 2">
    <name type="scientific">Azotobacter beijerinckii</name>
    <dbReference type="NCBI Taxonomy" id="170623"/>
    <lineage>
        <taxon>Bacteria</taxon>
        <taxon>Pseudomonadati</taxon>
        <taxon>Pseudomonadota</taxon>
        <taxon>Gammaproteobacteria</taxon>
        <taxon>Pseudomonadales</taxon>
        <taxon>Pseudomonadaceae</taxon>
        <taxon>Azotobacter</taxon>
    </lineage>
</organism>
<dbReference type="EMBL" id="FOFJ01000056">
    <property type="protein sequence ID" value="SER49902.1"/>
    <property type="molecule type" value="Genomic_DNA"/>
</dbReference>
<protein>
    <recommendedName>
        <fullName evidence="3">HD domain-containing protein</fullName>
    </recommendedName>
</protein>
<accession>A0A1H9PNY7</accession>
<evidence type="ECO:0000313" key="1">
    <source>
        <dbReference type="EMBL" id="SER49902.1"/>
    </source>
</evidence>
<evidence type="ECO:0000313" key="2">
    <source>
        <dbReference type="Proteomes" id="UP000199267"/>
    </source>
</evidence>